<keyword evidence="2" id="KW-1185">Reference proteome</keyword>
<evidence type="ECO:0000313" key="2">
    <source>
        <dbReference type="Proteomes" id="UP000243524"/>
    </source>
</evidence>
<sequence length="81" mass="9398">MIRRKVIQSGNSLSLNMTEVLKKIDAKKGDTMVIEVNENNEIVIKKQAEYELPKNVSNDFFKVLERNLNDYDKTIKGLIDR</sequence>
<comment type="caution">
    <text evidence="1">The sequence shown here is derived from an EMBL/GenBank/DDBJ whole genome shotgun (WGS) entry which is preliminary data.</text>
</comment>
<dbReference type="Proteomes" id="UP000243524">
    <property type="component" value="Unassembled WGS sequence"/>
</dbReference>
<name>A0A2I0QS34_9BACI</name>
<dbReference type="AlphaFoldDB" id="A0A2I0QS34"/>
<accession>A0A2I0QS34</accession>
<dbReference type="RefSeq" id="WP_101331922.1">
    <property type="nucleotide sequence ID" value="NZ_PJNH01000003.1"/>
</dbReference>
<proteinExistence type="predicted"/>
<reference evidence="1 2" key="1">
    <citation type="submission" date="2017-06" db="EMBL/GenBank/DDBJ databases">
        <title>the draft geome sequence of Illustriluteabacillus marina B3227.</title>
        <authorList>
            <person name="He R.-H."/>
            <person name="Du Z.-J."/>
        </authorList>
    </citation>
    <scope>NUCLEOTIDE SEQUENCE [LARGE SCALE GENOMIC DNA]</scope>
    <source>
        <strain evidence="1 2">B3227</strain>
    </source>
</reference>
<dbReference type="Gene3D" id="2.10.260.10">
    <property type="match status" value="1"/>
</dbReference>
<dbReference type="EMBL" id="PJNH01000003">
    <property type="protein sequence ID" value="PKR77119.1"/>
    <property type="molecule type" value="Genomic_DNA"/>
</dbReference>
<evidence type="ECO:0000313" key="1">
    <source>
        <dbReference type="EMBL" id="PKR77119.1"/>
    </source>
</evidence>
<protein>
    <submittedName>
        <fullName evidence="1">AbrB family transcriptional regulator</fullName>
    </submittedName>
</protein>
<gene>
    <name evidence="1" type="ORF">CEY16_10255</name>
</gene>
<organism evidence="1 2">
    <name type="scientific">Halalkalibacillus sediminis</name>
    <dbReference type="NCBI Taxonomy" id="2018042"/>
    <lineage>
        <taxon>Bacteria</taxon>
        <taxon>Bacillati</taxon>
        <taxon>Bacillota</taxon>
        <taxon>Bacilli</taxon>
        <taxon>Bacillales</taxon>
        <taxon>Bacillaceae</taxon>
        <taxon>Halalkalibacillus</taxon>
    </lineage>
</organism>
<dbReference type="OrthoDB" id="582905at2"/>